<protein>
    <submittedName>
        <fullName evidence="3">NAD-dependent epimerase/dehydratase</fullName>
    </submittedName>
</protein>
<dbReference type="EMBL" id="CP009110">
    <property type="protein sequence ID" value="AIJ20191.1"/>
    <property type="molecule type" value="Genomic_DNA"/>
</dbReference>
<organism evidence="3 4">
    <name type="scientific">Amycolatopsis methanolica 239</name>
    <dbReference type="NCBI Taxonomy" id="1068978"/>
    <lineage>
        <taxon>Bacteria</taxon>
        <taxon>Bacillati</taxon>
        <taxon>Actinomycetota</taxon>
        <taxon>Actinomycetes</taxon>
        <taxon>Pseudonocardiales</taxon>
        <taxon>Pseudonocardiaceae</taxon>
        <taxon>Amycolatopsis</taxon>
        <taxon>Amycolatopsis methanolica group</taxon>
    </lineage>
</organism>
<reference evidence="3 4" key="1">
    <citation type="submission" date="2014-07" db="EMBL/GenBank/DDBJ databases">
        <title>Whole Genome Sequence of the Amycolatopsis methanolica 239.</title>
        <authorList>
            <person name="Tang B."/>
        </authorList>
    </citation>
    <scope>NUCLEOTIDE SEQUENCE [LARGE SCALE GENOMIC DNA]</scope>
    <source>
        <strain evidence="3 4">239</strain>
    </source>
</reference>
<accession>A0A076MMI6</accession>
<dbReference type="InterPro" id="IPR051783">
    <property type="entry name" value="NAD(P)-dependent_oxidoreduct"/>
</dbReference>
<dbReference type="STRING" id="1068978.AMETH_0099"/>
<dbReference type="PANTHER" id="PTHR48079:SF6">
    <property type="entry name" value="NAD(P)-BINDING DOMAIN-CONTAINING PROTEIN-RELATED"/>
    <property type="match status" value="1"/>
</dbReference>
<keyword evidence="4" id="KW-1185">Reference proteome</keyword>
<dbReference type="InterPro" id="IPR036291">
    <property type="entry name" value="NAD(P)-bd_dom_sf"/>
</dbReference>
<dbReference type="HOGENOM" id="CLU_553942_0_0_11"/>
<feature type="compositionally biased region" description="Low complexity" evidence="1">
    <location>
        <begin position="261"/>
        <end position="271"/>
    </location>
</feature>
<name>A0A076MMI6_AMYME</name>
<dbReference type="KEGG" id="amq:AMETH_0099"/>
<dbReference type="Proteomes" id="UP000062973">
    <property type="component" value="Chromosome"/>
</dbReference>
<dbReference type="eggNOG" id="COG0451">
    <property type="taxonomic scope" value="Bacteria"/>
</dbReference>
<evidence type="ECO:0000259" key="2">
    <source>
        <dbReference type="Pfam" id="PF01370"/>
    </source>
</evidence>
<feature type="domain" description="NAD-dependent epimerase/dehydratase" evidence="2">
    <location>
        <begin position="2"/>
        <end position="190"/>
    </location>
</feature>
<feature type="region of interest" description="Disordered" evidence="1">
    <location>
        <begin position="243"/>
        <end position="271"/>
    </location>
</feature>
<dbReference type="GO" id="GO:0004029">
    <property type="term" value="F:aldehyde dehydrogenase (NAD+) activity"/>
    <property type="evidence" value="ECO:0007669"/>
    <property type="project" value="TreeGrafter"/>
</dbReference>
<dbReference type="PANTHER" id="PTHR48079">
    <property type="entry name" value="PROTEIN YEEZ"/>
    <property type="match status" value="1"/>
</dbReference>
<proteinExistence type="predicted"/>
<dbReference type="Pfam" id="PF01370">
    <property type="entry name" value="Epimerase"/>
    <property type="match status" value="1"/>
</dbReference>
<dbReference type="AlphaFoldDB" id="A0A076MMI6"/>
<gene>
    <name evidence="3" type="ORF">AMETH_0099</name>
</gene>
<dbReference type="Gene3D" id="3.40.50.720">
    <property type="entry name" value="NAD(P)-binding Rossmann-like Domain"/>
    <property type="match status" value="1"/>
</dbReference>
<dbReference type="CDD" id="cd05262">
    <property type="entry name" value="SDR_a7"/>
    <property type="match status" value="1"/>
</dbReference>
<dbReference type="SUPFAM" id="SSF51735">
    <property type="entry name" value="NAD(P)-binding Rossmann-fold domains"/>
    <property type="match status" value="1"/>
</dbReference>
<evidence type="ECO:0000256" key="1">
    <source>
        <dbReference type="SAM" id="MobiDB-lite"/>
    </source>
</evidence>
<dbReference type="GO" id="GO:0005737">
    <property type="term" value="C:cytoplasm"/>
    <property type="evidence" value="ECO:0007669"/>
    <property type="project" value="TreeGrafter"/>
</dbReference>
<sequence>MVGLTRSEASAAKLSAAGAQVWRGDLRDLDGLREAAAEADGVIHLAFDHEAMTAGDFAGAGDTDLAVVRAFGEVLAGTGKPLVGTSGTAMVAGPGLDRAATEEDVMPGGYRIDAENELIGFADRGIRTSVVRLPPTVHSSLDKHGFVPVLIAAARKAGRSGYLGDGVNRWPAVHTLDAARLYRLAMEKAPAGSRLHAVGDEGVLFRQIAEAIGRHLGLPTESIPAKQAEEHFGFWPASRRWTTRRPASTPSGCWTGSRSIPACSPTSTRATTSRTELLPEARGQVLLDEVLGLAHDLRVALGVVVEGQLQQPVRGLDRDRHRQRQARRVQVDVLPDEVGERVRDDPVVVPAVVEQLPVHHVAEVDLREARHGPVHLQVDVQHRVDDVPPVPRVLAAQPFAHGLHEPVEVALRQRPHDRPLVGEKLVQRPDGDPRALRDEGGGQRVITDLVDELGARVQHLLDPLRAALLDGLPAKRGRRRLGLRHVVLLLVL</sequence>
<evidence type="ECO:0000313" key="3">
    <source>
        <dbReference type="EMBL" id="AIJ20191.1"/>
    </source>
</evidence>
<feature type="compositionally biased region" description="Polar residues" evidence="1">
    <location>
        <begin position="245"/>
        <end position="258"/>
    </location>
</feature>
<evidence type="ECO:0000313" key="4">
    <source>
        <dbReference type="Proteomes" id="UP000062973"/>
    </source>
</evidence>
<dbReference type="InterPro" id="IPR001509">
    <property type="entry name" value="Epimerase_deHydtase"/>
</dbReference>